<keyword evidence="2" id="KW-1185">Reference proteome</keyword>
<dbReference type="HOGENOM" id="CLU_3057122_0_0_2"/>
<proteinExistence type="predicted"/>
<sequence>MVGIMIKIKDENVGEVGEDYVSKPMIKKDTQILAIIGIAKKLAKYLKNEKMGN</sequence>
<dbReference type="EMBL" id="CP002737">
    <property type="protein sequence ID" value="AEF96218.1"/>
    <property type="molecule type" value="Genomic_DNA"/>
</dbReference>
<dbReference type="Proteomes" id="UP000009227">
    <property type="component" value="Chromosome"/>
</dbReference>
<gene>
    <name evidence="1" type="ordered locus">Metig_0668</name>
</gene>
<evidence type="ECO:0000313" key="1">
    <source>
        <dbReference type="EMBL" id="AEF96218.1"/>
    </source>
</evidence>
<accession>F6BCK7</accession>
<organism evidence="2">
    <name type="scientific">Methanotorris igneus (strain DSM 5666 / JCM 11834 / Kol 5)</name>
    <dbReference type="NCBI Taxonomy" id="880724"/>
    <lineage>
        <taxon>Archaea</taxon>
        <taxon>Methanobacteriati</taxon>
        <taxon>Methanobacteriota</taxon>
        <taxon>Methanomada group</taxon>
        <taxon>Methanococci</taxon>
        <taxon>Methanococcales</taxon>
        <taxon>Methanocaldococcaceae</taxon>
        <taxon>Methanotorris</taxon>
    </lineage>
</organism>
<evidence type="ECO:0000313" key="2">
    <source>
        <dbReference type="Proteomes" id="UP000009227"/>
    </source>
</evidence>
<dbReference type="STRING" id="880724.Metig_0668"/>
<reference evidence="1 2" key="1">
    <citation type="submission" date="2011-05" db="EMBL/GenBank/DDBJ databases">
        <title>Complete sequence of Methanotorris igneus Kol 5.</title>
        <authorList>
            <consortium name="US DOE Joint Genome Institute"/>
            <person name="Lucas S."/>
            <person name="Han J."/>
            <person name="Lapidus A."/>
            <person name="Cheng J.-F."/>
            <person name="Goodwin L."/>
            <person name="Pitluck S."/>
            <person name="Peters L."/>
            <person name="Mikhailova N."/>
            <person name="Chertkov O."/>
            <person name="Han C."/>
            <person name="Tapia R."/>
            <person name="Land M."/>
            <person name="Hauser L."/>
            <person name="Kyrpides N."/>
            <person name="Ivanova N."/>
            <person name="Pagani I."/>
            <person name="Sieprawska-Lupa M."/>
            <person name="Whitman W."/>
            <person name="Woyke T."/>
        </authorList>
    </citation>
    <scope>NUCLEOTIDE SEQUENCE [LARGE SCALE GENOMIC DNA]</scope>
    <source>
        <strain evidence="2">DSM 5666 / JCM 11834 / Kol 5</strain>
    </source>
</reference>
<protein>
    <submittedName>
        <fullName evidence="1">Uncharacterized protein</fullName>
    </submittedName>
</protein>
<dbReference type="KEGG" id="mig:Metig_0668"/>
<dbReference type="AlphaFoldDB" id="F6BCK7"/>
<name>F6BCK7_METIK</name>